<proteinExistence type="predicted"/>
<dbReference type="GeneID" id="4353969"/>
<feature type="region of interest" description="Disordered" evidence="1">
    <location>
        <begin position="84"/>
        <end position="150"/>
    </location>
</feature>
<feature type="compositionally biased region" description="Basic and acidic residues" evidence="1">
    <location>
        <begin position="326"/>
        <end position="337"/>
    </location>
</feature>
<dbReference type="OrthoDB" id="5348779at2759"/>
<feature type="compositionally biased region" description="Polar residues" evidence="1">
    <location>
        <begin position="104"/>
        <end position="127"/>
    </location>
</feature>
<name>Q0CAC3_ASPTN</name>
<evidence type="ECO:0000313" key="3">
    <source>
        <dbReference type="Proteomes" id="UP000007963"/>
    </source>
</evidence>
<gene>
    <name evidence="2" type="ORF">ATEG_09361</name>
</gene>
<dbReference type="HOGENOM" id="CLU_760712_0_0_1"/>
<dbReference type="Proteomes" id="UP000007963">
    <property type="component" value="Unassembled WGS sequence"/>
</dbReference>
<accession>Q0CAC3</accession>
<evidence type="ECO:0000313" key="2">
    <source>
        <dbReference type="EMBL" id="EAU30498.1"/>
    </source>
</evidence>
<organism evidence="2 3">
    <name type="scientific">Aspergillus terreus (strain NIH 2624 / FGSC A1156)</name>
    <dbReference type="NCBI Taxonomy" id="341663"/>
    <lineage>
        <taxon>Eukaryota</taxon>
        <taxon>Fungi</taxon>
        <taxon>Dikarya</taxon>
        <taxon>Ascomycota</taxon>
        <taxon>Pezizomycotina</taxon>
        <taxon>Eurotiomycetes</taxon>
        <taxon>Eurotiomycetidae</taxon>
        <taxon>Eurotiales</taxon>
        <taxon>Aspergillaceae</taxon>
        <taxon>Aspergillus</taxon>
        <taxon>Aspergillus subgen. Circumdati</taxon>
    </lineage>
</organism>
<feature type="region of interest" description="Disordered" evidence="1">
    <location>
        <begin position="284"/>
        <end position="347"/>
    </location>
</feature>
<evidence type="ECO:0000256" key="1">
    <source>
        <dbReference type="SAM" id="MobiDB-lite"/>
    </source>
</evidence>
<sequence>MDQFPVWNPNPELGKMIAEWPESLISQILAVGNSPLASEPDMRMSYFPEMTASSEAPETPALCNTELASDEMNTQQSPEIGTVSALEDSPATPPLPVVSDTPDSRGTSTGSKGPEETPTTPISTAEGTPSKKRKRSSVPRQDSPNAIHPLNFTTFREDQYWSWDNMPDILYQLRPDEKRDRKAEADLMTYPIHGKVLRNLPVLPDNIASTVEEFRVEAWMRMDRRVRLKDITDRMHPNFRVKDNALQQRSVRFRQIFGLLAWDSGNKRSREIEKDLLQKMRDKGIDPASNSTRGITPGLINPALGEAGGRIPLPKSGSQAKQGGKQVDEEAKDRKQSSGDLPLRRGRHTLWGGHPNYFTAVCHA</sequence>
<dbReference type="AlphaFoldDB" id="Q0CAC3"/>
<dbReference type="eggNOG" id="ENOG502RGDJ">
    <property type="taxonomic scope" value="Eukaryota"/>
</dbReference>
<dbReference type="EMBL" id="CH476607">
    <property type="protein sequence ID" value="EAU30498.1"/>
    <property type="molecule type" value="Genomic_DNA"/>
</dbReference>
<reference evidence="3" key="1">
    <citation type="submission" date="2005-09" db="EMBL/GenBank/DDBJ databases">
        <title>Annotation of the Aspergillus terreus NIH2624 genome.</title>
        <authorList>
            <person name="Birren B.W."/>
            <person name="Lander E.S."/>
            <person name="Galagan J.E."/>
            <person name="Nusbaum C."/>
            <person name="Devon K."/>
            <person name="Henn M."/>
            <person name="Ma L.-J."/>
            <person name="Jaffe D.B."/>
            <person name="Butler J."/>
            <person name="Alvarez P."/>
            <person name="Gnerre S."/>
            <person name="Grabherr M."/>
            <person name="Kleber M."/>
            <person name="Mauceli E.W."/>
            <person name="Brockman W."/>
            <person name="Rounsley S."/>
            <person name="Young S.K."/>
            <person name="LaButti K."/>
            <person name="Pushparaj V."/>
            <person name="DeCaprio D."/>
            <person name="Crawford M."/>
            <person name="Koehrsen M."/>
            <person name="Engels R."/>
            <person name="Montgomery P."/>
            <person name="Pearson M."/>
            <person name="Howarth C."/>
            <person name="Larson L."/>
            <person name="Luoma S."/>
            <person name="White J."/>
            <person name="Alvarado L."/>
            <person name="Kodira C.D."/>
            <person name="Zeng Q."/>
            <person name="Oleary S."/>
            <person name="Yandava C."/>
            <person name="Denning D.W."/>
            <person name="Nierman W.C."/>
            <person name="Milne T."/>
            <person name="Madden K."/>
        </authorList>
    </citation>
    <scope>NUCLEOTIDE SEQUENCE [LARGE SCALE GENOMIC DNA]</scope>
    <source>
        <strain evidence="3">NIH 2624 / FGSC A1156</strain>
    </source>
</reference>
<dbReference type="RefSeq" id="XP_001217983.1">
    <property type="nucleotide sequence ID" value="XM_001217982.1"/>
</dbReference>
<protein>
    <submittedName>
        <fullName evidence="2">Uncharacterized protein</fullName>
    </submittedName>
</protein>
<dbReference type="VEuPathDB" id="FungiDB:ATEG_09361"/>